<dbReference type="Pfam" id="PF01882">
    <property type="entry name" value="DUF58"/>
    <property type="match status" value="1"/>
</dbReference>
<dbReference type="RefSeq" id="WP_112283436.1">
    <property type="nucleotide sequence ID" value="NZ_MASW01000005.1"/>
</dbReference>
<comment type="caution">
    <text evidence="2">The sequence shown here is derived from an EMBL/GenBank/DDBJ whole genome shotgun (WGS) entry which is preliminary data.</text>
</comment>
<evidence type="ECO:0000259" key="1">
    <source>
        <dbReference type="Pfam" id="PF01882"/>
    </source>
</evidence>
<dbReference type="PANTHER" id="PTHR34351:SF1">
    <property type="entry name" value="SLR1927 PROTEIN"/>
    <property type="match status" value="1"/>
</dbReference>
<protein>
    <recommendedName>
        <fullName evidence="1">DUF58 domain-containing protein</fullName>
    </recommendedName>
</protein>
<dbReference type="EMBL" id="MASW01000005">
    <property type="protein sequence ID" value="PXY22827.1"/>
    <property type="molecule type" value="Genomic_DNA"/>
</dbReference>
<evidence type="ECO:0000313" key="3">
    <source>
        <dbReference type="Proteomes" id="UP000249915"/>
    </source>
</evidence>
<organism evidence="2 3">
    <name type="scientific">Prauserella muralis</name>
    <dbReference type="NCBI Taxonomy" id="588067"/>
    <lineage>
        <taxon>Bacteria</taxon>
        <taxon>Bacillati</taxon>
        <taxon>Actinomycetota</taxon>
        <taxon>Actinomycetes</taxon>
        <taxon>Pseudonocardiales</taxon>
        <taxon>Pseudonocardiaceae</taxon>
        <taxon>Prauserella</taxon>
    </lineage>
</organism>
<sequence length="380" mass="40742">MRPTRRGMAVLGLCVLLVVFGQWAGLPLLRALGGIALAAVLAAVALTARPVRVTVTRAVYPDRVERGKPALARLRVRNPTAHRQPALLATDTAGEAEQTVRIRPSPPRAESTYHYELATPVRGELTVGPLLLHRVDPFGLATNRLPTGDTAILKVYPRQFPARALVGAHPRHHHEGAATDAVLRGSVDLRDVREYQPGDEVRHLHWRATARTGRLMVRDLADPQQPRFTVLLDTRRGSLAPETFEEAVDVAASLLGSSARAGQHTRLVTSSGLDVPTAGGSQATRTLLDELCVLRQSGDARDPVVPAALAASRGFGGCLAVVTSPGPELTSMAWLRQRYSSIFVFVLGGSGREAHAVAGARMVGADDAAHAVRRWNEVLG</sequence>
<accession>A0A2V4AQF6</accession>
<name>A0A2V4AQF6_9PSEU</name>
<dbReference type="Proteomes" id="UP000249915">
    <property type="component" value="Unassembled WGS sequence"/>
</dbReference>
<keyword evidence="3" id="KW-1185">Reference proteome</keyword>
<dbReference type="InterPro" id="IPR002881">
    <property type="entry name" value="DUF58"/>
</dbReference>
<evidence type="ECO:0000313" key="2">
    <source>
        <dbReference type="EMBL" id="PXY22827.1"/>
    </source>
</evidence>
<dbReference type="PANTHER" id="PTHR34351">
    <property type="entry name" value="SLR1927 PROTEIN-RELATED"/>
    <property type="match status" value="1"/>
</dbReference>
<feature type="domain" description="DUF58" evidence="1">
    <location>
        <begin position="191"/>
        <end position="295"/>
    </location>
</feature>
<gene>
    <name evidence="2" type="ORF">BAY60_23890</name>
</gene>
<dbReference type="OrthoDB" id="9812729at2"/>
<dbReference type="AlphaFoldDB" id="A0A2V4AQF6"/>
<proteinExistence type="predicted"/>
<reference evidence="2 3" key="1">
    <citation type="submission" date="2016-07" db="EMBL/GenBank/DDBJ databases">
        <title>Draft genome sequence of Prauserella muralis DSM 45305, isolated from a mould-covered wall in an indoor environment.</title>
        <authorList>
            <person name="Ruckert C."/>
            <person name="Albersmeier A."/>
            <person name="Jiang C.-L."/>
            <person name="Jiang Y."/>
            <person name="Kalinowski J."/>
            <person name="Schneider O."/>
            <person name="Winkler A."/>
            <person name="Zotchev S.B."/>
        </authorList>
    </citation>
    <scope>NUCLEOTIDE SEQUENCE [LARGE SCALE GENOMIC DNA]</scope>
    <source>
        <strain evidence="2 3">DSM 45305</strain>
    </source>
</reference>